<gene>
    <name evidence="2" type="ORF">METBISCDRAFT_17919</name>
</gene>
<dbReference type="OrthoDB" id="10256463at2759"/>
<organism evidence="2 3">
    <name type="scientific">Metschnikowia bicuspidata</name>
    <dbReference type="NCBI Taxonomy" id="27322"/>
    <lineage>
        <taxon>Eukaryota</taxon>
        <taxon>Fungi</taxon>
        <taxon>Dikarya</taxon>
        <taxon>Ascomycota</taxon>
        <taxon>Saccharomycotina</taxon>
        <taxon>Pichiomycetes</taxon>
        <taxon>Metschnikowiaceae</taxon>
        <taxon>Metschnikowia</taxon>
    </lineage>
</organism>
<dbReference type="Proteomes" id="UP000268321">
    <property type="component" value="Unassembled WGS sequence"/>
</dbReference>
<dbReference type="GO" id="GO:0031267">
    <property type="term" value="F:small GTPase binding"/>
    <property type="evidence" value="ECO:0007669"/>
    <property type="project" value="InterPro"/>
</dbReference>
<evidence type="ECO:0000313" key="2">
    <source>
        <dbReference type="EMBL" id="RKP29728.1"/>
    </source>
</evidence>
<feature type="transmembrane region" description="Helical" evidence="1">
    <location>
        <begin position="126"/>
        <end position="148"/>
    </location>
</feature>
<keyword evidence="1" id="KW-0812">Transmembrane</keyword>
<dbReference type="PANTHER" id="PTHR12822">
    <property type="entry name" value="PROTEIN YIPF"/>
    <property type="match status" value="1"/>
</dbReference>
<dbReference type="InterPro" id="IPR039765">
    <property type="entry name" value="Yip5/YIPF1/YIPF2"/>
</dbReference>
<dbReference type="AlphaFoldDB" id="A0A4P9ZAT1"/>
<feature type="transmembrane region" description="Helical" evidence="1">
    <location>
        <begin position="201"/>
        <end position="224"/>
    </location>
</feature>
<keyword evidence="3" id="KW-1185">Reference proteome</keyword>
<accession>A0A4P9ZAT1</accession>
<dbReference type="PANTHER" id="PTHR12822:SF2">
    <property type="entry name" value="PROTEIN YIPF"/>
    <property type="match status" value="1"/>
</dbReference>
<name>A0A4P9ZAT1_9ASCO</name>
<evidence type="ECO:0000256" key="1">
    <source>
        <dbReference type="SAM" id="Phobius"/>
    </source>
</evidence>
<protein>
    <submittedName>
        <fullName evidence="2">Yip1-domain-containing protein</fullName>
    </submittedName>
</protein>
<proteinExistence type="predicted"/>
<feature type="transmembrane region" description="Helical" evidence="1">
    <location>
        <begin position="83"/>
        <end position="106"/>
    </location>
</feature>
<dbReference type="GO" id="GO:0016192">
    <property type="term" value="P:vesicle-mediated transport"/>
    <property type="evidence" value="ECO:0007669"/>
    <property type="project" value="InterPro"/>
</dbReference>
<keyword evidence="1" id="KW-1133">Transmembrane helix</keyword>
<dbReference type="EMBL" id="ML004476">
    <property type="protein sequence ID" value="RKP29728.1"/>
    <property type="molecule type" value="Genomic_DNA"/>
</dbReference>
<evidence type="ECO:0000313" key="3">
    <source>
        <dbReference type="Proteomes" id="UP000268321"/>
    </source>
</evidence>
<reference evidence="3" key="1">
    <citation type="journal article" date="2018" name="Nat. Microbiol.">
        <title>Leveraging single-cell genomics to expand the fungal tree of life.</title>
        <authorList>
            <person name="Ahrendt S.R."/>
            <person name="Quandt C.A."/>
            <person name="Ciobanu D."/>
            <person name="Clum A."/>
            <person name="Salamov A."/>
            <person name="Andreopoulos B."/>
            <person name="Cheng J.F."/>
            <person name="Woyke T."/>
            <person name="Pelin A."/>
            <person name="Henrissat B."/>
            <person name="Reynolds N.K."/>
            <person name="Benny G.L."/>
            <person name="Smith M.E."/>
            <person name="James T.Y."/>
            <person name="Grigoriev I.V."/>
        </authorList>
    </citation>
    <scope>NUCLEOTIDE SEQUENCE [LARGE SCALE GENOMIC DNA]</scope>
    <source>
        <strain evidence="3">Baker2002</strain>
    </source>
</reference>
<keyword evidence="1" id="KW-0472">Membrane</keyword>
<feature type="transmembrane region" description="Helical" evidence="1">
    <location>
        <begin position="46"/>
        <end position="71"/>
    </location>
</feature>
<feature type="transmembrane region" description="Helical" evidence="1">
    <location>
        <begin position="155"/>
        <end position="177"/>
    </location>
</feature>
<sequence>MFQLAFYSRYFDINTEDFLANIQLALNPFNPAKSQPTDATDLYGFLWINATLVLLMFVSSTGANLLALWLHSDDTDARYEYNFRVLTLSIALFYGYTALVPALFWALMSYVMEFKERVPLTLMMSIYSYANVLWVPTTVANVFLAVLVSRKSHRAVLSVLQWLLVAVTGVLSGLSIVRKVRPTVLQNVAEGNEHEAKRANFLILSLILAHAVFSVVIKSAFFGIY</sequence>
<dbReference type="GO" id="GO:0005794">
    <property type="term" value="C:Golgi apparatus"/>
    <property type="evidence" value="ECO:0007669"/>
    <property type="project" value="InterPro"/>
</dbReference>